<dbReference type="InterPro" id="IPR009057">
    <property type="entry name" value="Homeodomain-like_sf"/>
</dbReference>
<dbReference type="AlphaFoldDB" id="A0A834W9C2"/>
<dbReference type="InterPro" id="IPR006447">
    <property type="entry name" value="Myb_dom_plants"/>
</dbReference>
<feature type="region of interest" description="Disordered" evidence="9">
    <location>
        <begin position="168"/>
        <end position="220"/>
    </location>
</feature>
<dbReference type="InterPro" id="IPR017930">
    <property type="entry name" value="Myb_dom"/>
</dbReference>
<dbReference type="InterPro" id="IPR001789">
    <property type="entry name" value="Sig_transdc_resp-reg_receiver"/>
</dbReference>
<keyword evidence="2 8" id="KW-0597">Phosphoprotein</keyword>
<dbReference type="Proteomes" id="UP000634136">
    <property type="component" value="Unassembled WGS sequence"/>
</dbReference>
<feature type="domain" description="Response regulatory" evidence="10">
    <location>
        <begin position="1"/>
        <end position="122"/>
    </location>
</feature>
<keyword evidence="5" id="KW-0010">Activator</keyword>
<feature type="compositionally biased region" description="Polar residues" evidence="9">
    <location>
        <begin position="362"/>
        <end position="371"/>
    </location>
</feature>
<keyword evidence="3" id="KW-0902">Two-component regulatory system</keyword>
<dbReference type="PROSITE" id="PS51294">
    <property type="entry name" value="HTH_MYB"/>
    <property type="match status" value="1"/>
</dbReference>
<evidence type="ECO:0000313" key="12">
    <source>
        <dbReference type="EMBL" id="KAF7813243.1"/>
    </source>
</evidence>
<evidence type="ECO:0000256" key="3">
    <source>
        <dbReference type="ARBA" id="ARBA00023012"/>
    </source>
</evidence>
<evidence type="ECO:0000313" key="13">
    <source>
        <dbReference type="Proteomes" id="UP000634136"/>
    </source>
</evidence>
<evidence type="ECO:0000256" key="6">
    <source>
        <dbReference type="ARBA" id="ARBA00023163"/>
    </source>
</evidence>
<evidence type="ECO:0000259" key="10">
    <source>
        <dbReference type="PROSITE" id="PS50110"/>
    </source>
</evidence>
<dbReference type="SMART" id="SM00448">
    <property type="entry name" value="REC"/>
    <property type="match status" value="1"/>
</dbReference>
<dbReference type="GO" id="GO:0000160">
    <property type="term" value="P:phosphorelay signal transduction system"/>
    <property type="evidence" value="ECO:0007669"/>
    <property type="project" value="UniProtKB-KW"/>
</dbReference>
<dbReference type="InterPro" id="IPR011006">
    <property type="entry name" value="CheY-like_superfamily"/>
</dbReference>
<dbReference type="InterPro" id="IPR045279">
    <property type="entry name" value="ARR-like"/>
</dbReference>
<dbReference type="GO" id="GO:0003677">
    <property type="term" value="F:DNA binding"/>
    <property type="evidence" value="ECO:0007669"/>
    <property type="project" value="InterPro"/>
</dbReference>
<dbReference type="Pfam" id="PF00249">
    <property type="entry name" value="Myb_DNA-binding"/>
    <property type="match status" value="1"/>
</dbReference>
<dbReference type="NCBIfam" id="TIGR01557">
    <property type="entry name" value="myb_SHAQKYF"/>
    <property type="match status" value="1"/>
</dbReference>
<dbReference type="SUPFAM" id="SSF46689">
    <property type="entry name" value="Homeodomain-like"/>
    <property type="match status" value="1"/>
</dbReference>
<feature type="modified residue" description="4-aspartylphosphate" evidence="8">
    <location>
        <position position="58"/>
    </location>
</feature>
<dbReference type="PANTHER" id="PTHR43874:SF19">
    <property type="entry name" value="RESPONSE REGULATOR 23-RELATED"/>
    <property type="match status" value="1"/>
</dbReference>
<evidence type="ECO:0000256" key="2">
    <source>
        <dbReference type="ARBA" id="ARBA00022553"/>
    </source>
</evidence>
<evidence type="ECO:0000256" key="8">
    <source>
        <dbReference type="PROSITE-ProRule" id="PRU00169"/>
    </source>
</evidence>
<keyword evidence="6" id="KW-0804">Transcription</keyword>
<dbReference type="EMBL" id="JAAIUW010000010">
    <property type="protein sequence ID" value="KAF7813243.1"/>
    <property type="molecule type" value="Genomic_DNA"/>
</dbReference>
<evidence type="ECO:0000256" key="1">
    <source>
        <dbReference type="ARBA" id="ARBA00004123"/>
    </source>
</evidence>
<dbReference type="GO" id="GO:0005634">
    <property type="term" value="C:nucleus"/>
    <property type="evidence" value="ECO:0007669"/>
    <property type="project" value="UniProtKB-SubCell"/>
</dbReference>
<dbReference type="PANTHER" id="PTHR43874">
    <property type="entry name" value="TWO-COMPONENT RESPONSE REGULATOR"/>
    <property type="match status" value="1"/>
</dbReference>
<organism evidence="12 13">
    <name type="scientific">Senna tora</name>
    <dbReference type="NCBI Taxonomy" id="362788"/>
    <lineage>
        <taxon>Eukaryota</taxon>
        <taxon>Viridiplantae</taxon>
        <taxon>Streptophyta</taxon>
        <taxon>Embryophyta</taxon>
        <taxon>Tracheophyta</taxon>
        <taxon>Spermatophyta</taxon>
        <taxon>Magnoliopsida</taxon>
        <taxon>eudicotyledons</taxon>
        <taxon>Gunneridae</taxon>
        <taxon>Pentapetalae</taxon>
        <taxon>rosids</taxon>
        <taxon>fabids</taxon>
        <taxon>Fabales</taxon>
        <taxon>Fabaceae</taxon>
        <taxon>Caesalpinioideae</taxon>
        <taxon>Cassia clade</taxon>
        <taxon>Senna</taxon>
    </lineage>
</organism>
<protein>
    <submittedName>
        <fullName evidence="12">Putative two-component response regulator ARR21</fullName>
    </submittedName>
</protein>
<dbReference type="FunFam" id="1.10.10.60:FF:000007">
    <property type="entry name" value="Two-component response regulator"/>
    <property type="match status" value="1"/>
</dbReference>
<comment type="subcellular location">
    <subcellularLocation>
        <location evidence="1">Nucleus</location>
    </subcellularLocation>
</comment>
<evidence type="ECO:0000256" key="4">
    <source>
        <dbReference type="ARBA" id="ARBA00023015"/>
    </source>
</evidence>
<accession>A0A834W9C2</accession>
<evidence type="ECO:0000256" key="5">
    <source>
        <dbReference type="ARBA" id="ARBA00023159"/>
    </source>
</evidence>
<dbReference type="Gene3D" id="3.40.50.2300">
    <property type="match status" value="1"/>
</dbReference>
<sequence length="581" mass="63551">MAEITEAEFERMFDISVLVVDNDTTTLYIVAVVTATSGHEALKTLREFAGMFDLVITDLYMQGMNGFQLQNQIKREFQLPVILMSEDRRTSVMSKGLANGASFFIAKPVKKDDLRHVWQYVVAARKHKFLFNDNNLLLGDDHQFSLSSSSHHHHPLVNSAASSNNLLVLTNNDDDDDDDGDHNNSNTNNNEQIRNKSNGKRRCNNDNVDDEEFGGGQRKKPKVVWTTALHNRFLLAIRQIGMNKAVPKKILELMNVPGLTRENVASHLQKVAERGLIDGLSDRALRSRFATGLPIALIKSIKKSFAHHHHPYTSSLTTTTLPSTLTNNQYRLPPSNNYSNVTTTNNLLHNSPHHHLPKYHNNYPTNLQNHPKPQYHQRTPIVPSYNNNINGIINNGGFMTSANALVANGGGGGSSNIGMMNLSNYGASMGNHSYSGSYNNYGDNINKNGKALVPYGSSVMQRKNTAATATATAANYNSDYYPAAAASNYGNYSGIQLNNNASSFMATTTTGMDQRGVNDINGGFGNYMGGNSDNNISFGGGLINNNNNADKAAATVLNTATKENSNISVAPPILAEQTNIA</sequence>
<keyword evidence="13" id="KW-1185">Reference proteome</keyword>
<dbReference type="InterPro" id="IPR001005">
    <property type="entry name" value="SANT/Myb"/>
</dbReference>
<name>A0A834W9C2_9FABA</name>
<gene>
    <name evidence="12" type="ORF">G2W53_034219</name>
</gene>
<keyword evidence="7" id="KW-0539">Nucleus</keyword>
<reference evidence="12" key="1">
    <citation type="submission" date="2020-09" db="EMBL/GenBank/DDBJ databases">
        <title>Genome-Enabled Discovery of Anthraquinone Biosynthesis in Senna tora.</title>
        <authorList>
            <person name="Kang S.-H."/>
            <person name="Pandey R.P."/>
            <person name="Lee C.-M."/>
            <person name="Sim J.-S."/>
            <person name="Jeong J.-T."/>
            <person name="Choi B.-S."/>
            <person name="Jung M."/>
            <person name="Ginzburg D."/>
            <person name="Zhao K."/>
            <person name="Won S.Y."/>
            <person name="Oh T.-J."/>
            <person name="Yu Y."/>
            <person name="Kim N.-H."/>
            <person name="Lee O.R."/>
            <person name="Lee T.-H."/>
            <person name="Bashyal P."/>
            <person name="Kim T.-S."/>
            <person name="Lee W.-H."/>
            <person name="Kawkins C."/>
            <person name="Kim C.-K."/>
            <person name="Kim J.S."/>
            <person name="Ahn B.O."/>
            <person name="Rhee S.Y."/>
            <person name="Sohng J.K."/>
        </authorList>
    </citation>
    <scope>NUCLEOTIDE SEQUENCE</scope>
    <source>
        <tissue evidence="12">Leaf</tissue>
    </source>
</reference>
<keyword evidence="4" id="KW-0805">Transcription regulation</keyword>
<dbReference type="GO" id="GO:0009736">
    <property type="term" value="P:cytokinin-activated signaling pathway"/>
    <property type="evidence" value="ECO:0007669"/>
    <property type="project" value="InterPro"/>
</dbReference>
<dbReference type="Gene3D" id="1.10.10.60">
    <property type="entry name" value="Homeodomain-like"/>
    <property type="match status" value="1"/>
</dbReference>
<comment type="caution">
    <text evidence="12">The sequence shown here is derived from an EMBL/GenBank/DDBJ whole genome shotgun (WGS) entry which is preliminary data.</text>
</comment>
<dbReference type="SUPFAM" id="SSF52172">
    <property type="entry name" value="CheY-like"/>
    <property type="match status" value="1"/>
</dbReference>
<feature type="region of interest" description="Disordered" evidence="9">
    <location>
        <begin position="343"/>
        <end position="374"/>
    </location>
</feature>
<dbReference type="PROSITE" id="PS50110">
    <property type="entry name" value="RESPONSE_REGULATORY"/>
    <property type="match status" value="1"/>
</dbReference>
<proteinExistence type="predicted"/>
<dbReference type="Pfam" id="PF00072">
    <property type="entry name" value="Response_reg"/>
    <property type="match status" value="1"/>
</dbReference>
<evidence type="ECO:0000259" key="11">
    <source>
        <dbReference type="PROSITE" id="PS51294"/>
    </source>
</evidence>
<evidence type="ECO:0000256" key="9">
    <source>
        <dbReference type="SAM" id="MobiDB-lite"/>
    </source>
</evidence>
<evidence type="ECO:0000256" key="7">
    <source>
        <dbReference type="ARBA" id="ARBA00023242"/>
    </source>
</evidence>
<dbReference type="CDD" id="cd17584">
    <property type="entry name" value="REC_typeB_ARR-like"/>
    <property type="match status" value="1"/>
</dbReference>
<dbReference type="OrthoDB" id="21225at2759"/>
<feature type="domain" description="HTH myb-type" evidence="11">
    <location>
        <begin position="217"/>
        <end position="276"/>
    </location>
</feature>